<dbReference type="GeneID" id="56032714"/>
<organism evidence="3 4">
    <name type="scientific">Natrinema halophilum</name>
    <dbReference type="NCBI Taxonomy" id="1699371"/>
    <lineage>
        <taxon>Archaea</taxon>
        <taxon>Methanobacteriati</taxon>
        <taxon>Methanobacteriota</taxon>
        <taxon>Stenosarchaea group</taxon>
        <taxon>Halobacteria</taxon>
        <taxon>Halobacteriales</taxon>
        <taxon>Natrialbaceae</taxon>
        <taxon>Natrinema</taxon>
    </lineage>
</organism>
<feature type="domain" description="DUF7344" evidence="2">
    <location>
        <begin position="32"/>
        <end position="111"/>
    </location>
</feature>
<dbReference type="KEGG" id="haly:HYG82_05445"/>
<dbReference type="AlphaFoldDB" id="A0A7D5H1J3"/>
<dbReference type="Pfam" id="PF24035">
    <property type="entry name" value="DUF7344"/>
    <property type="match status" value="1"/>
</dbReference>
<sequence>MLGRSQTDGVDASSRAPTGIETPPNLELDDIYHILQTKRRRDVLRYLRQSDGRVPLRDLAEQVAAWEQETTVENLNSSERQRVYISLYQSHLPKLDNHGIVNYDKDRGWVEPTPRMAHLDQYLDSPYPATSADRWPLRYAGTVVLCSAFFAAVATEIVPISERLGTVIVLVTFATVTVVHALSTDQLRDSSTGDEEPNA</sequence>
<evidence type="ECO:0000313" key="4">
    <source>
        <dbReference type="Proteomes" id="UP000509241"/>
    </source>
</evidence>
<evidence type="ECO:0000256" key="1">
    <source>
        <dbReference type="SAM" id="MobiDB-lite"/>
    </source>
</evidence>
<reference evidence="3 4" key="1">
    <citation type="submission" date="2020-07" db="EMBL/GenBank/DDBJ databases">
        <authorList>
            <person name="Cui H."/>
        </authorList>
    </citation>
    <scope>NUCLEOTIDE SEQUENCE [LARGE SCALE GENOMIC DNA]</scope>
    <source>
        <strain evidence="3 4">YPL8</strain>
    </source>
</reference>
<dbReference type="Proteomes" id="UP000509241">
    <property type="component" value="Chromosome"/>
</dbReference>
<evidence type="ECO:0000313" key="3">
    <source>
        <dbReference type="EMBL" id="QLG48331.1"/>
    </source>
</evidence>
<dbReference type="EMBL" id="CP058601">
    <property type="protein sequence ID" value="QLG48331.1"/>
    <property type="molecule type" value="Genomic_DNA"/>
</dbReference>
<protein>
    <recommendedName>
        <fullName evidence="2">DUF7344 domain-containing protein</fullName>
    </recommendedName>
</protein>
<dbReference type="Gene3D" id="1.10.10.10">
    <property type="entry name" value="Winged helix-like DNA-binding domain superfamily/Winged helix DNA-binding domain"/>
    <property type="match status" value="1"/>
</dbReference>
<feature type="region of interest" description="Disordered" evidence="1">
    <location>
        <begin position="1"/>
        <end position="24"/>
    </location>
</feature>
<evidence type="ECO:0000259" key="2">
    <source>
        <dbReference type="Pfam" id="PF24035"/>
    </source>
</evidence>
<proteinExistence type="predicted"/>
<dbReference type="OrthoDB" id="331021at2157"/>
<gene>
    <name evidence="3" type="ORF">HYG82_05445</name>
</gene>
<dbReference type="InterPro" id="IPR055768">
    <property type="entry name" value="DUF7344"/>
</dbReference>
<dbReference type="InterPro" id="IPR036388">
    <property type="entry name" value="WH-like_DNA-bd_sf"/>
</dbReference>
<accession>A0A7D5H1J3</accession>
<name>A0A7D5H1J3_9EURY</name>
<dbReference type="RefSeq" id="WP_179260070.1">
    <property type="nucleotide sequence ID" value="NZ_CP058601.1"/>
</dbReference>
<keyword evidence="4" id="KW-1185">Reference proteome</keyword>